<evidence type="ECO:0000313" key="12">
    <source>
        <dbReference type="Proteomes" id="UP000008281"/>
    </source>
</evidence>
<evidence type="ECO:0000256" key="1">
    <source>
        <dbReference type="ARBA" id="ARBA00005755"/>
    </source>
</evidence>
<keyword evidence="5" id="KW-0235">DNA replication</keyword>
<protein>
    <recommendedName>
        <fullName evidence="2">DNA-directed DNA polymerase</fullName>
        <ecNumber evidence="2">2.7.7.7</ecNumber>
    </recommendedName>
</protein>
<dbReference type="Gene3D" id="3.40.960.10">
    <property type="entry name" value="VSR Endonuclease"/>
    <property type="match status" value="1"/>
</dbReference>
<feature type="region of interest" description="Disordered" evidence="9">
    <location>
        <begin position="160"/>
        <end position="179"/>
    </location>
</feature>
<dbReference type="AlphaFoldDB" id="E3NTG4"/>
<dbReference type="InterPro" id="IPR004868">
    <property type="entry name" value="DNA-dir_DNA_pol_B_mt/vir"/>
</dbReference>
<keyword evidence="6" id="KW-0239">DNA-directed DNA polymerase</keyword>
<organism evidence="12">
    <name type="scientific">Caenorhabditis remanei</name>
    <name type="common">Caenorhabditis vulgaris</name>
    <dbReference type="NCBI Taxonomy" id="31234"/>
    <lineage>
        <taxon>Eukaryota</taxon>
        <taxon>Metazoa</taxon>
        <taxon>Ecdysozoa</taxon>
        <taxon>Nematoda</taxon>
        <taxon>Chromadorea</taxon>
        <taxon>Rhabditida</taxon>
        <taxon>Rhabditina</taxon>
        <taxon>Rhabditomorpha</taxon>
        <taxon>Rhabditoidea</taxon>
        <taxon>Rhabditidae</taxon>
        <taxon>Peloderinae</taxon>
        <taxon>Caenorhabditis</taxon>
    </lineage>
</organism>
<evidence type="ECO:0000256" key="7">
    <source>
        <dbReference type="ARBA" id="ARBA00023125"/>
    </source>
</evidence>
<sequence length="639" mass="73389">MEIQQILNDVLDRVEEAEMEELRSGLVQVGGASLRELTKVVRRPEGPFRDIVTHVTMKLGVPRNIILHPQGPELFAQALIDLMKKHAPSRASTTDLHVGVTIFSDSLVEHIGLPLKPIGRVTVDDIVFNMERMSQSSRSPLELDVPELSVMLTYVTPAVGSGDVPPEVSPKSKRGRKRKFDTEKLLEQIAFEKQKRAEEETREEARAEREETRAAKSKKRRGGCPFLDDEAGCSDDGDDENVEKEGEFDDFLDDEEGDYEMEMYERREIDDRVLGEMEERRVEEEEEDAEEEEEEQTIEEEEECDEVEDETPAVNSDRRKKGEANIMPNKVTKNCLPHALLQALYHAIWKEKKTGASRYNYNASLGKSDSNPNRYKDFPIKFIKEENYDYEGDLPANEYYTLDNKSSSERKRMEKVLAEEREEYKASNKKFNFCEELIKYCYNDVYILATSMTTFLKAFEELTDVCLLEVGSFPVYFSTLSPDHMVTPFPHFPLTTCVFSNCLRFLQESVTIASAAMTTFRRNHLQRKFPIVLDVKPSASYNASIKSQKYLAWIGHRDGVQVEISSTYGEKKIGKYRVDGFIEKCEKYPEGKIIEFNGCYWHAHSCSFADDSMIGDMTGEEVRERDRMRLAELKDSGYP</sequence>
<accession>E3NTG4</accession>
<evidence type="ECO:0000313" key="11">
    <source>
        <dbReference type="EMBL" id="EFO92038.1"/>
    </source>
</evidence>
<dbReference type="OrthoDB" id="5876545at2759"/>
<dbReference type="InParanoid" id="E3NTG4"/>
<evidence type="ECO:0000256" key="2">
    <source>
        <dbReference type="ARBA" id="ARBA00012417"/>
    </source>
</evidence>
<name>E3NTG4_CAERE</name>
<dbReference type="GO" id="GO:0003677">
    <property type="term" value="F:DNA binding"/>
    <property type="evidence" value="ECO:0007669"/>
    <property type="project" value="UniProtKB-KW"/>
</dbReference>
<comment type="catalytic activity">
    <reaction evidence="8">
        <text>DNA(n) + a 2'-deoxyribonucleoside 5'-triphosphate = DNA(n+1) + diphosphate</text>
        <dbReference type="Rhea" id="RHEA:22508"/>
        <dbReference type="Rhea" id="RHEA-COMP:17339"/>
        <dbReference type="Rhea" id="RHEA-COMP:17340"/>
        <dbReference type="ChEBI" id="CHEBI:33019"/>
        <dbReference type="ChEBI" id="CHEBI:61560"/>
        <dbReference type="ChEBI" id="CHEBI:173112"/>
        <dbReference type="EC" id="2.7.7.7"/>
    </reaction>
</comment>
<dbReference type="GO" id="GO:0003887">
    <property type="term" value="F:DNA-directed DNA polymerase activity"/>
    <property type="evidence" value="ECO:0007669"/>
    <property type="project" value="UniProtKB-KW"/>
</dbReference>
<evidence type="ECO:0000256" key="3">
    <source>
        <dbReference type="ARBA" id="ARBA00022679"/>
    </source>
</evidence>
<keyword evidence="7" id="KW-0238">DNA-binding</keyword>
<feature type="compositionally biased region" description="Acidic residues" evidence="9">
    <location>
        <begin position="284"/>
        <end position="311"/>
    </location>
</feature>
<reference evidence="11" key="1">
    <citation type="submission" date="2007-07" db="EMBL/GenBank/DDBJ databases">
        <title>PCAP assembly of the Caenorhabditis remanei genome.</title>
        <authorList>
            <consortium name="The Caenorhabditis remanei Sequencing Consortium"/>
            <person name="Wilson R.K."/>
        </authorList>
    </citation>
    <scope>NUCLEOTIDE SEQUENCE [LARGE SCALE GENOMIC DNA]</scope>
    <source>
        <strain evidence="11">PB4641</strain>
    </source>
</reference>
<dbReference type="Proteomes" id="UP000008281">
    <property type="component" value="Unassembled WGS sequence"/>
</dbReference>
<keyword evidence="4" id="KW-0548">Nucleotidyltransferase</keyword>
<keyword evidence="3" id="KW-0808">Transferase</keyword>
<feature type="region of interest" description="Disordered" evidence="9">
    <location>
        <begin position="278"/>
        <end position="322"/>
    </location>
</feature>
<feature type="region of interest" description="Disordered" evidence="9">
    <location>
        <begin position="191"/>
        <end position="257"/>
    </location>
</feature>
<dbReference type="GO" id="GO:0006260">
    <property type="term" value="P:DNA replication"/>
    <property type="evidence" value="ECO:0007669"/>
    <property type="project" value="UniProtKB-KW"/>
</dbReference>
<evidence type="ECO:0000256" key="8">
    <source>
        <dbReference type="ARBA" id="ARBA00049244"/>
    </source>
</evidence>
<dbReference type="EMBL" id="DS270194">
    <property type="protein sequence ID" value="EFO92038.1"/>
    <property type="molecule type" value="Genomic_DNA"/>
</dbReference>
<feature type="non-terminal residue" evidence="11">
    <location>
        <position position="639"/>
    </location>
</feature>
<feature type="compositionally biased region" description="Basic and acidic residues" evidence="9">
    <location>
        <begin position="191"/>
        <end position="214"/>
    </location>
</feature>
<evidence type="ECO:0000256" key="5">
    <source>
        <dbReference type="ARBA" id="ARBA00022705"/>
    </source>
</evidence>
<feature type="compositionally biased region" description="Acidic residues" evidence="9">
    <location>
        <begin position="227"/>
        <end position="257"/>
    </location>
</feature>
<evidence type="ECO:0000259" key="10">
    <source>
        <dbReference type="Pfam" id="PF03175"/>
    </source>
</evidence>
<evidence type="ECO:0000256" key="6">
    <source>
        <dbReference type="ARBA" id="ARBA00022932"/>
    </source>
</evidence>
<dbReference type="EC" id="2.7.7.7" evidence="2"/>
<evidence type="ECO:0000256" key="9">
    <source>
        <dbReference type="SAM" id="MobiDB-lite"/>
    </source>
</evidence>
<dbReference type="Pfam" id="PF03175">
    <property type="entry name" value="DNA_pol_B_2"/>
    <property type="match status" value="1"/>
</dbReference>
<gene>
    <name evidence="11" type="ORF">CRE_23838</name>
</gene>
<dbReference type="HOGENOM" id="CLU_428734_0_0_1"/>
<dbReference type="GO" id="GO:0000166">
    <property type="term" value="F:nucleotide binding"/>
    <property type="evidence" value="ECO:0007669"/>
    <property type="project" value="InterPro"/>
</dbReference>
<evidence type="ECO:0000256" key="4">
    <source>
        <dbReference type="ARBA" id="ARBA00022695"/>
    </source>
</evidence>
<feature type="domain" description="DNA-directed DNA polymerase family B mitochondria/virus" evidence="10">
    <location>
        <begin position="376"/>
        <end position="529"/>
    </location>
</feature>
<keyword evidence="12" id="KW-1185">Reference proteome</keyword>
<comment type="similarity">
    <text evidence="1">Belongs to the DNA polymerase type-B family.</text>
</comment>
<proteinExistence type="inferred from homology"/>
<dbReference type="STRING" id="31234.E3NTG4"/>